<accession>A0A1G2SCP2</accession>
<comment type="similarity">
    <text evidence="1">Belongs to the glycosyltransferase 2 family.</text>
</comment>
<sequence length="234" mass="26695">MKSVIIIPTYNERENISQLVTEIFDTVPTSVYVMVVDDNSPDGTGDIVESLKKMFPRLSLLHRRGKEGLGKAYLDAFGKVLEDKEVDSLIMMDADFSHHPRYLKEILSKKDDYDVVVGSRYVPQGTVEGWELWRRVLSFGGNLYCRIITRISINDCTGGFNLIRTDILRKIDPSSFDASGYAFIFELKYLLFNEGARFVEVPIIFKNRTGGESKISNHIIKEGILAPWKMIMKK</sequence>
<evidence type="ECO:0000256" key="2">
    <source>
        <dbReference type="ARBA" id="ARBA00022676"/>
    </source>
</evidence>
<evidence type="ECO:0000313" key="6">
    <source>
        <dbReference type="Proteomes" id="UP000178817"/>
    </source>
</evidence>
<dbReference type="Proteomes" id="UP000178817">
    <property type="component" value="Unassembled WGS sequence"/>
</dbReference>
<dbReference type="EMBL" id="MHUV01000006">
    <property type="protein sequence ID" value="OHA82492.1"/>
    <property type="molecule type" value="Genomic_DNA"/>
</dbReference>
<dbReference type="AlphaFoldDB" id="A0A1G2SCP2"/>
<feature type="domain" description="Glycosyltransferase 2-like" evidence="4">
    <location>
        <begin position="5"/>
        <end position="171"/>
    </location>
</feature>
<dbReference type="Pfam" id="PF00535">
    <property type="entry name" value="Glycos_transf_2"/>
    <property type="match status" value="1"/>
</dbReference>
<dbReference type="SUPFAM" id="SSF53448">
    <property type="entry name" value="Nucleotide-diphospho-sugar transferases"/>
    <property type="match status" value="1"/>
</dbReference>
<dbReference type="GO" id="GO:0009247">
    <property type="term" value="P:glycolipid biosynthetic process"/>
    <property type="evidence" value="ECO:0007669"/>
    <property type="project" value="TreeGrafter"/>
</dbReference>
<dbReference type="GO" id="GO:0016020">
    <property type="term" value="C:membrane"/>
    <property type="evidence" value="ECO:0007669"/>
    <property type="project" value="GOC"/>
</dbReference>
<dbReference type="GO" id="GO:0004582">
    <property type="term" value="F:dolichyl-phosphate beta-D-mannosyltransferase activity"/>
    <property type="evidence" value="ECO:0007669"/>
    <property type="project" value="InterPro"/>
</dbReference>
<dbReference type="Gene3D" id="3.90.550.10">
    <property type="entry name" value="Spore Coat Polysaccharide Biosynthesis Protein SpsA, Chain A"/>
    <property type="match status" value="1"/>
</dbReference>
<keyword evidence="2" id="KW-0328">Glycosyltransferase</keyword>
<evidence type="ECO:0000256" key="3">
    <source>
        <dbReference type="ARBA" id="ARBA00022679"/>
    </source>
</evidence>
<dbReference type="FunFam" id="3.90.550.10:FF:000122">
    <property type="entry name" value="Dolichol-phosphate mannosyltransferase subunit 1"/>
    <property type="match status" value="1"/>
</dbReference>
<dbReference type="InterPro" id="IPR039528">
    <property type="entry name" value="DPM1-like"/>
</dbReference>
<dbReference type="InterPro" id="IPR001173">
    <property type="entry name" value="Glyco_trans_2-like"/>
</dbReference>
<name>A0A1G2SCP2_9BACT</name>
<organism evidence="5 6">
    <name type="scientific">Candidatus Yonathbacteria bacterium RIFCSPLOWO2_01_FULL_43_27</name>
    <dbReference type="NCBI Taxonomy" id="1802726"/>
    <lineage>
        <taxon>Bacteria</taxon>
        <taxon>Candidatus Yonathiibacteriota</taxon>
    </lineage>
</organism>
<keyword evidence="3" id="KW-0808">Transferase</keyword>
<reference evidence="5 6" key="1">
    <citation type="journal article" date="2016" name="Nat. Commun.">
        <title>Thousands of microbial genomes shed light on interconnected biogeochemical processes in an aquifer system.</title>
        <authorList>
            <person name="Anantharaman K."/>
            <person name="Brown C.T."/>
            <person name="Hug L.A."/>
            <person name="Sharon I."/>
            <person name="Castelle C.J."/>
            <person name="Probst A.J."/>
            <person name="Thomas B.C."/>
            <person name="Singh A."/>
            <person name="Wilkins M.J."/>
            <person name="Karaoz U."/>
            <person name="Brodie E.L."/>
            <person name="Williams K.H."/>
            <person name="Hubbard S.S."/>
            <person name="Banfield J.F."/>
        </authorList>
    </citation>
    <scope>NUCLEOTIDE SEQUENCE [LARGE SCALE GENOMIC DNA]</scope>
</reference>
<proteinExistence type="inferred from homology"/>
<comment type="caution">
    <text evidence="5">The sequence shown here is derived from an EMBL/GenBank/DDBJ whole genome shotgun (WGS) entry which is preliminary data.</text>
</comment>
<dbReference type="PANTHER" id="PTHR43398:SF1">
    <property type="entry name" value="DOLICHOL-PHOSPHATE MANNOSYLTRANSFERASE SUBUNIT 1"/>
    <property type="match status" value="1"/>
</dbReference>
<dbReference type="PANTHER" id="PTHR43398">
    <property type="entry name" value="DOLICHOL-PHOSPHATE MANNOSYLTRANSFERASE SUBUNIT 1"/>
    <property type="match status" value="1"/>
</dbReference>
<evidence type="ECO:0000313" key="5">
    <source>
        <dbReference type="EMBL" id="OHA82492.1"/>
    </source>
</evidence>
<gene>
    <name evidence="5" type="ORF">A3B07_02615</name>
</gene>
<protein>
    <recommendedName>
        <fullName evidence="4">Glycosyltransferase 2-like domain-containing protein</fullName>
    </recommendedName>
</protein>
<dbReference type="STRING" id="1802726.A3B07_02615"/>
<dbReference type="CDD" id="cd06442">
    <property type="entry name" value="DPM1_like"/>
    <property type="match status" value="1"/>
</dbReference>
<evidence type="ECO:0000259" key="4">
    <source>
        <dbReference type="Pfam" id="PF00535"/>
    </source>
</evidence>
<evidence type="ECO:0000256" key="1">
    <source>
        <dbReference type="ARBA" id="ARBA00006739"/>
    </source>
</evidence>
<dbReference type="InterPro" id="IPR029044">
    <property type="entry name" value="Nucleotide-diphossugar_trans"/>
</dbReference>